<dbReference type="Pfam" id="PF22742">
    <property type="entry name" value="PspAB"/>
    <property type="match status" value="1"/>
</dbReference>
<organism evidence="1 2">
    <name type="scientific">Methanolobus halotolerans</name>
    <dbReference type="NCBI Taxonomy" id="2052935"/>
    <lineage>
        <taxon>Archaea</taxon>
        <taxon>Methanobacteriati</taxon>
        <taxon>Methanobacteriota</taxon>
        <taxon>Stenosarchaea group</taxon>
        <taxon>Methanomicrobia</taxon>
        <taxon>Methanosarcinales</taxon>
        <taxon>Methanosarcinaceae</taxon>
        <taxon>Methanolobus</taxon>
    </lineage>
</organism>
<accession>A0A4E0Q943</accession>
<dbReference type="OrthoDB" id="284254at2157"/>
<sequence>MGLKGIFNSLLGRGSLPQAKTDRLFAISTAVVTMEVNLHMKPSSSAGICFKPMEMSRYTTAREEIEGLLKYSTQETGTEYRLETDEYKFLWVILKDPDFEDLVTNIHMISQTLIEHGFGEQLLCAVYRFESKGPVYWIYNFKQDGYYPFVPLKNHKRDNSVEMRLKSLMERELPIEKNVEKWYPLWGMPF</sequence>
<dbReference type="EMBL" id="PGGK01000009">
    <property type="protein sequence ID" value="TGC08518.1"/>
    <property type="molecule type" value="Genomic_DNA"/>
</dbReference>
<evidence type="ECO:0000313" key="2">
    <source>
        <dbReference type="Proteomes" id="UP000297295"/>
    </source>
</evidence>
<gene>
    <name evidence="1" type="ORF">CUN85_09395</name>
</gene>
<dbReference type="Proteomes" id="UP000297295">
    <property type="component" value="Unassembled WGS sequence"/>
</dbReference>
<proteinExistence type="predicted"/>
<comment type="caution">
    <text evidence="1">The sequence shown here is derived from an EMBL/GenBank/DDBJ whole genome shotgun (WGS) entry which is preliminary data.</text>
</comment>
<protein>
    <submittedName>
        <fullName evidence="1">Uncharacterized protein</fullName>
    </submittedName>
</protein>
<reference evidence="1 2" key="1">
    <citation type="submission" date="2017-11" db="EMBL/GenBank/DDBJ databases">
        <title>Isolation and Characterization of Methanogenic Archaea from Saline Meromictic Lake at Siberia.</title>
        <authorList>
            <person name="Shen Y."/>
            <person name="Huang H.-H."/>
            <person name="Lai M.-C."/>
            <person name="Chen S.-C."/>
        </authorList>
    </citation>
    <scope>NUCLEOTIDE SEQUENCE [LARGE SCALE GENOMIC DNA]</scope>
    <source>
        <strain evidence="1 2">SY-01</strain>
    </source>
</reference>
<dbReference type="InterPro" id="IPR054383">
    <property type="entry name" value="PspAB-like"/>
</dbReference>
<name>A0A4E0Q943_9EURY</name>
<evidence type="ECO:0000313" key="1">
    <source>
        <dbReference type="EMBL" id="TGC08518.1"/>
    </source>
</evidence>
<dbReference type="RefSeq" id="WP_135390052.1">
    <property type="nucleotide sequence ID" value="NZ_PGGK01000009.1"/>
</dbReference>
<keyword evidence="2" id="KW-1185">Reference proteome</keyword>
<dbReference type="AlphaFoldDB" id="A0A4E0Q943"/>